<proteinExistence type="predicted"/>
<accession>A0A9D2BNA2</accession>
<name>A0A9D2BNA2_9FIRM</name>
<dbReference type="AlphaFoldDB" id="A0A9D2BNA2"/>
<reference evidence="1" key="2">
    <citation type="submission" date="2021-04" db="EMBL/GenBank/DDBJ databases">
        <authorList>
            <person name="Gilroy R."/>
        </authorList>
    </citation>
    <scope>NUCLEOTIDE SEQUENCE</scope>
    <source>
        <strain evidence="1">ChiGjej1B1-14440</strain>
    </source>
</reference>
<reference evidence="1" key="1">
    <citation type="journal article" date="2021" name="PeerJ">
        <title>Extensive microbial diversity within the chicken gut microbiome revealed by metagenomics and culture.</title>
        <authorList>
            <person name="Gilroy R."/>
            <person name="Ravi A."/>
            <person name="Getino M."/>
            <person name="Pursley I."/>
            <person name="Horton D.L."/>
            <person name="Alikhan N.F."/>
            <person name="Baker D."/>
            <person name="Gharbi K."/>
            <person name="Hall N."/>
            <person name="Watson M."/>
            <person name="Adriaenssens E.M."/>
            <person name="Foster-Nyarko E."/>
            <person name="Jarju S."/>
            <person name="Secka A."/>
            <person name="Antonio M."/>
            <person name="Oren A."/>
            <person name="Chaudhuri R.R."/>
            <person name="La Ragione R."/>
            <person name="Hildebrand F."/>
            <person name="Pallen M.J."/>
        </authorList>
    </citation>
    <scope>NUCLEOTIDE SEQUENCE</scope>
    <source>
        <strain evidence="1">ChiGjej1B1-14440</strain>
    </source>
</reference>
<protein>
    <submittedName>
        <fullName evidence="1">Uncharacterized protein</fullName>
    </submittedName>
</protein>
<evidence type="ECO:0000313" key="2">
    <source>
        <dbReference type="Proteomes" id="UP000886724"/>
    </source>
</evidence>
<comment type="caution">
    <text evidence="1">The sequence shown here is derived from an EMBL/GenBank/DDBJ whole genome shotgun (WGS) entry which is preliminary data.</text>
</comment>
<dbReference type="Proteomes" id="UP000886724">
    <property type="component" value="Unassembled WGS sequence"/>
</dbReference>
<sequence>MGLFKKKKEKVDLDQVFKDKYKDINRTVQDANNEIDLEIQISLLELAYDKYNDLFELIDQGVDYDKDHFISLQADLKKQINLLKGLSDEN</sequence>
<organism evidence="1 2">
    <name type="scientific">Candidatus Erysipelatoclostridium merdavium</name>
    <dbReference type="NCBI Taxonomy" id="2838566"/>
    <lineage>
        <taxon>Bacteria</taxon>
        <taxon>Bacillati</taxon>
        <taxon>Bacillota</taxon>
        <taxon>Erysipelotrichia</taxon>
        <taxon>Erysipelotrichales</taxon>
        <taxon>Erysipelotrichales incertae sedis</taxon>
    </lineage>
</organism>
<dbReference type="EMBL" id="DXET01000227">
    <property type="protein sequence ID" value="HIX82318.1"/>
    <property type="molecule type" value="Genomic_DNA"/>
</dbReference>
<evidence type="ECO:0000313" key="1">
    <source>
        <dbReference type="EMBL" id="HIX82318.1"/>
    </source>
</evidence>
<gene>
    <name evidence="1" type="ORF">H9980_10170</name>
</gene>